<evidence type="ECO:0000256" key="3">
    <source>
        <dbReference type="ARBA" id="ARBA00022448"/>
    </source>
</evidence>
<dbReference type="InterPro" id="IPR038266">
    <property type="entry name" value="NapC/NirT_cytc_sf"/>
</dbReference>
<dbReference type="GO" id="GO:0009061">
    <property type="term" value="P:anaerobic respiration"/>
    <property type="evidence" value="ECO:0007669"/>
    <property type="project" value="TreeGrafter"/>
</dbReference>
<keyword evidence="10 12" id="KW-0408">Iron</keyword>
<keyword evidence="9 15" id="KW-1133">Transmembrane helix</keyword>
<dbReference type="InterPro" id="IPR051174">
    <property type="entry name" value="Cytochrome_c-type_ET"/>
</dbReference>
<name>A0A1G8R4N0_9GAMM</name>
<comment type="PTM">
    <text evidence="12">Binds 4 heme groups per subunit.</text>
</comment>
<evidence type="ECO:0000313" key="18">
    <source>
        <dbReference type="Proteomes" id="UP000199527"/>
    </source>
</evidence>
<keyword evidence="11 15" id="KW-0472">Membrane</keyword>
<feature type="transmembrane region" description="Helical" evidence="15">
    <location>
        <begin position="21"/>
        <end position="40"/>
    </location>
</feature>
<dbReference type="InterPro" id="IPR024717">
    <property type="entry name" value="NapC/NirT/NrfH"/>
</dbReference>
<dbReference type="RefSeq" id="WP_090364549.1">
    <property type="nucleotide sequence ID" value="NZ_FNEM01000005.1"/>
</dbReference>
<feature type="domain" description="NapC/NirT cytochrome c N-terminal" evidence="16">
    <location>
        <begin position="21"/>
        <end position="188"/>
    </location>
</feature>
<comment type="similarity">
    <text evidence="2">Belongs to the NapC/NirT/NrfH family.</text>
</comment>
<evidence type="ECO:0000256" key="7">
    <source>
        <dbReference type="ARBA" id="ARBA00022723"/>
    </source>
</evidence>
<dbReference type="PANTHER" id="PTHR30333">
    <property type="entry name" value="CYTOCHROME C-TYPE PROTEIN"/>
    <property type="match status" value="1"/>
</dbReference>
<dbReference type="Pfam" id="PF03264">
    <property type="entry name" value="Cytochrom_NNT"/>
    <property type="match status" value="1"/>
</dbReference>
<dbReference type="PANTHER" id="PTHR30333:SF1">
    <property type="entry name" value="CYTOCHROME C-TYPE PROTEIN NAPC"/>
    <property type="match status" value="1"/>
</dbReference>
<dbReference type="Proteomes" id="UP000199527">
    <property type="component" value="Unassembled WGS sequence"/>
</dbReference>
<organism evidence="17 18">
    <name type="scientific">Ferrimonas sediminum</name>
    <dbReference type="NCBI Taxonomy" id="718193"/>
    <lineage>
        <taxon>Bacteria</taxon>
        <taxon>Pseudomonadati</taxon>
        <taxon>Pseudomonadota</taxon>
        <taxon>Gammaproteobacteria</taxon>
        <taxon>Alteromonadales</taxon>
        <taxon>Ferrimonadaceae</taxon>
        <taxon>Ferrimonas</taxon>
    </lineage>
</organism>
<feature type="binding site" description="covalent" evidence="13">
    <location>
        <position position="56"/>
    </location>
    <ligand>
        <name>heme</name>
        <dbReference type="ChEBI" id="CHEBI:30413"/>
        <label>1</label>
    </ligand>
</feature>
<evidence type="ECO:0000256" key="9">
    <source>
        <dbReference type="ARBA" id="ARBA00022989"/>
    </source>
</evidence>
<evidence type="ECO:0000256" key="13">
    <source>
        <dbReference type="PIRSR" id="PIRSR000013-1"/>
    </source>
</evidence>
<dbReference type="AlphaFoldDB" id="A0A1G8R4N0"/>
<evidence type="ECO:0000256" key="2">
    <source>
        <dbReference type="ARBA" id="ARBA00007395"/>
    </source>
</evidence>
<feature type="binding site" description="axial binding residue" evidence="14">
    <location>
        <position position="147"/>
    </location>
    <ligand>
        <name>heme</name>
        <dbReference type="ChEBI" id="CHEBI:30413"/>
        <label>3</label>
    </ligand>
    <ligandPart>
        <name>Fe</name>
        <dbReference type="ChEBI" id="CHEBI:18248"/>
    </ligandPart>
</feature>
<dbReference type="GO" id="GO:0009055">
    <property type="term" value="F:electron transfer activity"/>
    <property type="evidence" value="ECO:0007669"/>
    <property type="project" value="TreeGrafter"/>
</dbReference>
<dbReference type="PIRSF" id="PIRSF000013">
    <property type="entry name" value="4_hem_cytochrm_NapC"/>
    <property type="match status" value="1"/>
</dbReference>
<feature type="binding site" description="covalent" evidence="13">
    <location>
        <position position="83"/>
    </location>
    <ligand>
        <name>heme</name>
        <dbReference type="ChEBI" id="CHEBI:30413"/>
        <label>2</label>
    </ligand>
</feature>
<dbReference type="EMBL" id="FNEM01000005">
    <property type="protein sequence ID" value="SDJ11941.1"/>
    <property type="molecule type" value="Genomic_DNA"/>
</dbReference>
<dbReference type="GO" id="GO:0020037">
    <property type="term" value="F:heme binding"/>
    <property type="evidence" value="ECO:0007669"/>
    <property type="project" value="InterPro"/>
</dbReference>
<protein>
    <recommendedName>
        <fullName evidence="12">Cytochrome c-type protein</fullName>
    </recommendedName>
</protein>
<gene>
    <name evidence="17" type="ORF">SAMN04488540_10558</name>
</gene>
<dbReference type="SUPFAM" id="SSF48695">
    <property type="entry name" value="Multiheme cytochromes"/>
    <property type="match status" value="1"/>
</dbReference>
<dbReference type="InterPro" id="IPR005126">
    <property type="entry name" value="NapC/NirT_cyt_c_N"/>
</dbReference>
<dbReference type="Gene3D" id="1.10.3820.10">
    <property type="entry name" value="Di-heme elbow motif domain"/>
    <property type="match status" value="1"/>
</dbReference>
<keyword evidence="3 12" id="KW-0813">Transport</keyword>
<evidence type="ECO:0000256" key="14">
    <source>
        <dbReference type="PIRSR" id="PIRSR000013-2"/>
    </source>
</evidence>
<dbReference type="FunFam" id="1.10.3820.10:FF:000001">
    <property type="entry name" value="Cytochrome c-type protein"/>
    <property type="match status" value="1"/>
</dbReference>
<dbReference type="InterPro" id="IPR011885">
    <property type="entry name" value="NO3Rdtase_cyt_c_NapC/NirT"/>
</dbReference>
<sequence length="210" mass="23908">MKLPSFITGLWGWLRRPSGRALGSLLLVGFVGGILFWGAFNTGMEMTNQEQFCIGCHEMQVNVYEEYVTTVHYNNRSGVRATCPDCHVPKDWTHKMVRKIQASKELWGKAIGIVDTPKKFSDHRLVMAEREWARMRKTDSQECRNCHNFEYMDFTEQKSVAGRMHASASELGKTCIDCHKGIAHRLPEDYEGNDAISQALQVMPQGASHR</sequence>
<feature type="binding site" description="covalent" evidence="13">
    <location>
        <position position="143"/>
    </location>
    <ligand>
        <name>heme</name>
        <dbReference type="ChEBI" id="CHEBI:30413"/>
        <label>3</label>
    </ligand>
</feature>
<feature type="binding site" description="covalent" evidence="13">
    <location>
        <position position="86"/>
    </location>
    <ligand>
        <name>heme</name>
        <dbReference type="ChEBI" id="CHEBI:30413"/>
        <label>2</label>
    </ligand>
</feature>
<dbReference type="InterPro" id="IPR036280">
    <property type="entry name" value="Multihaem_cyt_sf"/>
</dbReference>
<evidence type="ECO:0000313" key="17">
    <source>
        <dbReference type="EMBL" id="SDJ11941.1"/>
    </source>
</evidence>
<evidence type="ECO:0000256" key="8">
    <source>
        <dbReference type="ARBA" id="ARBA00022982"/>
    </source>
</evidence>
<dbReference type="GO" id="GO:0005886">
    <property type="term" value="C:plasma membrane"/>
    <property type="evidence" value="ECO:0007669"/>
    <property type="project" value="UniProtKB-SubCell"/>
</dbReference>
<evidence type="ECO:0000256" key="12">
    <source>
        <dbReference type="PIRNR" id="PIRNR000013"/>
    </source>
</evidence>
<evidence type="ECO:0000256" key="15">
    <source>
        <dbReference type="SAM" id="Phobius"/>
    </source>
</evidence>
<feature type="binding site" description="covalent" evidence="13">
    <location>
        <position position="178"/>
    </location>
    <ligand>
        <name>heme</name>
        <dbReference type="ChEBI" id="CHEBI:30413"/>
        <label>4</label>
    </ligand>
</feature>
<keyword evidence="6 15" id="KW-0812">Transmembrane</keyword>
<keyword evidence="4" id="KW-1003">Cell membrane</keyword>
<feature type="binding site" description="axial binding residue" evidence="14">
    <location>
        <position position="59"/>
    </location>
    <ligand>
        <name>heme</name>
        <dbReference type="ChEBI" id="CHEBI:30413"/>
        <label>1</label>
    </ligand>
    <ligandPart>
        <name>Fe</name>
        <dbReference type="ChEBI" id="CHEBI:18248"/>
    </ligandPart>
</feature>
<proteinExistence type="inferred from homology"/>
<dbReference type="GO" id="GO:0019333">
    <property type="term" value="P:denitrification pathway"/>
    <property type="evidence" value="ECO:0007669"/>
    <property type="project" value="InterPro"/>
</dbReference>
<keyword evidence="7 12" id="KW-0479">Metal-binding</keyword>
<evidence type="ECO:0000256" key="5">
    <source>
        <dbReference type="ARBA" id="ARBA00022617"/>
    </source>
</evidence>
<evidence type="ECO:0000256" key="11">
    <source>
        <dbReference type="ARBA" id="ARBA00023136"/>
    </source>
</evidence>
<evidence type="ECO:0000256" key="10">
    <source>
        <dbReference type="ARBA" id="ARBA00023004"/>
    </source>
</evidence>
<feature type="binding site" description="covalent" evidence="13">
    <location>
        <position position="53"/>
    </location>
    <ligand>
        <name>heme</name>
        <dbReference type="ChEBI" id="CHEBI:30413"/>
        <label>1</label>
    </ligand>
</feature>
<keyword evidence="8 12" id="KW-0249">Electron transport</keyword>
<feature type="binding site" description="axial binding residue" evidence="14">
    <location>
        <position position="87"/>
    </location>
    <ligand>
        <name>heme</name>
        <dbReference type="ChEBI" id="CHEBI:30413"/>
        <label>2</label>
    </ligand>
    <ligandPart>
        <name>Fe</name>
        <dbReference type="ChEBI" id="CHEBI:18248"/>
    </ligandPart>
</feature>
<evidence type="ECO:0000256" key="1">
    <source>
        <dbReference type="ARBA" id="ARBA00004162"/>
    </source>
</evidence>
<feature type="binding site" description="axial binding residue" evidence="14">
    <location>
        <position position="179"/>
    </location>
    <ligand>
        <name>heme</name>
        <dbReference type="ChEBI" id="CHEBI:30413"/>
        <label>4</label>
    </ligand>
    <ligandPart>
        <name>Fe</name>
        <dbReference type="ChEBI" id="CHEBI:18248"/>
    </ligandPart>
</feature>
<accession>A0A1G8R4N0</accession>
<keyword evidence="5 12" id="KW-0349">Heme</keyword>
<feature type="binding site" description="covalent" evidence="13">
    <location>
        <position position="175"/>
    </location>
    <ligand>
        <name>heme</name>
        <dbReference type="ChEBI" id="CHEBI:30413"/>
        <label>4</label>
    </ligand>
</feature>
<comment type="cofactor">
    <cofactor evidence="13">
        <name>heme</name>
        <dbReference type="ChEBI" id="CHEBI:30413"/>
    </cofactor>
    <text evidence="13">Binds 4 heme groups per subunit.</text>
</comment>
<dbReference type="NCBIfam" id="TIGR02161">
    <property type="entry name" value="napC_nirT"/>
    <property type="match status" value="1"/>
</dbReference>
<evidence type="ECO:0000259" key="16">
    <source>
        <dbReference type="Pfam" id="PF03264"/>
    </source>
</evidence>
<evidence type="ECO:0000256" key="6">
    <source>
        <dbReference type="ARBA" id="ARBA00022692"/>
    </source>
</evidence>
<reference evidence="18" key="1">
    <citation type="submission" date="2016-10" db="EMBL/GenBank/DDBJ databases">
        <authorList>
            <person name="Varghese N."/>
            <person name="Submissions S."/>
        </authorList>
    </citation>
    <scope>NUCLEOTIDE SEQUENCE [LARGE SCALE GENOMIC DNA]</scope>
    <source>
        <strain evidence="18">DSM 23317</strain>
    </source>
</reference>
<evidence type="ECO:0000256" key="4">
    <source>
        <dbReference type="ARBA" id="ARBA00022475"/>
    </source>
</evidence>
<feature type="binding site" description="axial binding residue" evidence="14">
    <location>
        <position position="105"/>
    </location>
    <ligand>
        <name>heme</name>
        <dbReference type="ChEBI" id="CHEBI:30413"/>
        <label>1</label>
    </ligand>
    <ligandPart>
        <name>Fe</name>
        <dbReference type="ChEBI" id="CHEBI:18248"/>
    </ligandPart>
</feature>
<comment type="subcellular location">
    <subcellularLocation>
        <location evidence="1">Cell membrane</location>
        <topology evidence="1">Single-pass membrane protein</topology>
    </subcellularLocation>
</comment>
<keyword evidence="18" id="KW-1185">Reference proteome</keyword>
<dbReference type="GO" id="GO:0046872">
    <property type="term" value="F:metal ion binding"/>
    <property type="evidence" value="ECO:0007669"/>
    <property type="project" value="UniProtKB-KW"/>
</dbReference>
<feature type="binding site" description="covalent" evidence="13">
    <location>
        <position position="146"/>
    </location>
    <ligand>
        <name>heme</name>
        <dbReference type="ChEBI" id="CHEBI:30413"/>
        <label>3</label>
    </ligand>
</feature>
<feature type="binding site" description="axial binding residue" evidence="14">
    <location>
        <position position="184"/>
    </location>
    <ligand>
        <name>heme</name>
        <dbReference type="ChEBI" id="CHEBI:30413"/>
        <label>2</label>
    </ligand>
    <ligandPart>
        <name>Fe</name>
        <dbReference type="ChEBI" id="CHEBI:18248"/>
    </ligandPart>
</feature>
<dbReference type="OrthoDB" id="9782159at2"/>